<dbReference type="OrthoDB" id="6799857at2759"/>
<evidence type="ECO:0000256" key="1">
    <source>
        <dbReference type="SAM" id="SignalP"/>
    </source>
</evidence>
<keyword evidence="3" id="KW-1185">Reference proteome</keyword>
<name>A0A5N4ARG3_PHOPY</name>
<dbReference type="EMBL" id="VVIM01000005">
    <property type="protein sequence ID" value="KAB0799917.1"/>
    <property type="molecule type" value="Genomic_DNA"/>
</dbReference>
<dbReference type="AlphaFoldDB" id="A0A5N4ARG3"/>
<accession>A0A5N4ARG3</accession>
<feature type="signal peptide" evidence="1">
    <location>
        <begin position="1"/>
        <end position="19"/>
    </location>
</feature>
<protein>
    <submittedName>
        <fullName evidence="2">Uncharacterized protein</fullName>
    </submittedName>
</protein>
<evidence type="ECO:0000313" key="2">
    <source>
        <dbReference type="EMBL" id="KAB0799917.1"/>
    </source>
</evidence>
<comment type="caution">
    <text evidence="2">The sequence shown here is derived from an EMBL/GenBank/DDBJ whole genome shotgun (WGS) entry which is preliminary data.</text>
</comment>
<organism evidence="2 3">
    <name type="scientific">Photinus pyralis</name>
    <name type="common">Common eastern firefly</name>
    <name type="synonym">Lampyris pyralis</name>
    <dbReference type="NCBI Taxonomy" id="7054"/>
    <lineage>
        <taxon>Eukaryota</taxon>
        <taxon>Metazoa</taxon>
        <taxon>Ecdysozoa</taxon>
        <taxon>Arthropoda</taxon>
        <taxon>Hexapoda</taxon>
        <taxon>Insecta</taxon>
        <taxon>Pterygota</taxon>
        <taxon>Neoptera</taxon>
        <taxon>Endopterygota</taxon>
        <taxon>Coleoptera</taxon>
        <taxon>Polyphaga</taxon>
        <taxon>Elateriformia</taxon>
        <taxon>Elateroidea</taxon>
        <taxon>Lampyridae</taxon>
        <taxon>Lampyrinae</taxon>
        <taxon>Photinus</taxon>
    </lineage>
</organism>
<dbReference type="InParanoid" id="A0A5N4ARG3"/>
<feature type="chain" id="PRO_5024298874" evidence="1">
    <location>
        <begin position="20"/>
        <end position="335"/>
    </location>
</feature>
<keyword evidence="1" id="KW-0732">Signal</keyword>
<dbReference type="Proteomes" id="UP000327044">
    <property type="component" value="Unassembled WGS sequence"/>
</dbReference>
<evidence type="ECO:0000313" key="3">
    <source>
        <dbReference type="Proteomes" id="UP000327044"/>
    </source>
</evidence>
<reference evidence="2 3" key="1">
    <citation type="journal article" date="2018" name="Elife">
        <title>Firefly genomes illuminate parallel origins of bioluminescence in beetles.</title>
        <authorList>
            <person name="Fallon T.R."/>
            <person name="Lower S.E."/>
            <person name="Chang C.H."/>
            <person name="Bessho-Uehara M."/>
            <person name="Martin G.J."/>
            <person name="Bewick A.J."/>
            <person name="Behringer M."/>
            <person name="Debat H.J."/>
            <person name="Wong I."/>
            <person name="Day J.C."/>
            <person name="Suvorov A."/>
            <person name="Silva C.J."/>
            <person name="Stanger-Hall K.F."/>
            <person name="Hall D.W."/>
            <person name="Schmitz R.J."/>
            <person name="Nelson D.R."/>
            <person name="Lewis S.M."/>
            <person name="Shigenobu S."/>
            <person name="Bybee S.M."/>
            <person name="Larracuente A.M."/>
            <person name="Oba Y."/>
            <person name="Weng J.K."/>
        </authorList>
    </citation>
    <scope>NUCLEOTIDE SEQUENCE [LARGE SCALE GENOMIC DNA]</scope>
    <source>
        <strain evidence="2">1611_PpyrPB1</strain>
        <tissue evidence="2">Whole body</tissue>
    </source>
</reference>
<proteinExistence type="predicted"/>
<gene>
    <name evidence="2" type="ORF">PPYR_07797</name>
</gene>
<sequence>MAKIALWAFLLVALEASCAVTPTGYHGNLEHRLKRVRDGALKAVETLSLDNVEKRRAIVSHASEFAYGLEKTINKLFQNFVRVSERDSDRNLPQLALRLNNIVHQVQDALITRPTQLKEVLRDNIHQVYVIGERFRQILQHLDENGDFGEMKEDIKEIVETLIDALYKLQIQHRRTREEVRLGKRISDALDKITWRDRATLDQLVTAGAVFGDFLNRFIEHLRKEFPHFAGYDRKAFEEVCTELDGIRARLSGVLDKLPMGEIKKKVEDMIGHVRVTVTDFDGQLQKLEAMGQVSEDDPLNAALINGVKNVRADCVHAEERMLSRLEEIVERPMK</sequence>